<keyword evidence="2" id="KW-1185">Reference proteome</keyword>
<organism evidence="1 2">
    <name type="scientific">Rubrivivax benzoatilyticus</name>
    <dbReference type="NCBI Taxonomy" id="316997"/>
    <lineage>
        <taxon>Bacteria</taxon>
        <taxon>Pseudomonadati</taxon>
        <taxon>Pseudomonadota</taxon>
        <taxon>Betaproteobacteria</taxon>
        <taxon>Burkholderiales</taxon>
        <taxon>Sphaerotilaceae</taxon>
        <taxon>Rubrivivax</taxon>
    </lineage>
</organism>
<protein>
    <recommendedName>
        <fullName evidence="3">PIN domain-containing protein</fullName>
    </recommendedName>
</protein>
<sequence length="161" mass="18144">MLIFVNTECLTRLADAEDAQGGLPGFEAVLQAWPQLRVVLADERRHWTTIDRLRAPFSAPLHGRILGTTPIYGALAQSRPGREDEILDWLRQADAEDADWLAVDDRADEFHAHAHRLLACRRFGTAEAAELHGRLHRRSLRREAVVRVLPPPPRRTLPLGA</sequence>
<dbReference type="RefSeq" id="WP_009857025.1">
    <property type="nucleotide sequence ID" value="NZ_JAAOCD010000001.1"/>
</dbReference>
<comment type="caution">
    <text evidence="1">The sequence shown here is derived from an EMBL/GenBank/DDBJ whole genome shotgun (WGS) entry which is preliminary data.</text>
</comment>
<evidence type="ECO:0000313" key="1">
    <source>
        <dbReference type="EMBL" id="NHK96837.1"/>
    </source>
</evidence>
<name>A0ABX0HSZ4_9BURK</name>
<dbReference type="EMBL" id="JAAOCD010000001">
    <property type="protein sequence ID" value="NHK96837.1"/>
    <property type="molecule type" value="Genomic_DNA"/>
</dbReference>
<evidence type="ECO:0000313" key="2">
    <source>
        <dbReference type="Proteomes" id="UP000802098"/>
    </source>
</evidence>
<proteinExistence type="predicted"/>
<dbReference type="Pfam" id="PF18143">
    <property type="entry name" value="HAD_SAK_2"/>
    <property type="match status" value="1"/>
</dbReference>
<dbReference type="Proteomes" id="UP000802098">
    <property type="component" value="Unassembled WGS sequence"/>
</dbReference>
<accession>A0ABX0HSZ4</accession>
<reference evidence="1 2" key="1">
    <citation type="submission" date="2020-03" db="EMBL/GenBank/DDBJ databases">
        <title>Rubrivivax benzoatilyticus JA2 (sequenced after 10 years sub-culturing).</title>
        <authorList>
            <person name="Gupta D."/>
            <person name="Chintalapati S."/>
            <person name="Chintalapati V.R."/>
        </authorList>
    </citation>
    <scope>NUCLEOTIDE SEQUENCE [LARGE SCALE GENOMIC DNA]</scope>
    <source>
        <strain evidence="1 2">JA2-Mal</strain>
    </source>
</reference>
<gene>
    <name evidence="1" type="ORF">G7087_00445</name>
</gene>
<evidence type="ECO:0008006" key="3">
    <source>
        <dbReference type="Google" id="ProtNLM"/>
    </source>
</evidence>